<evidence type="ECO:0000259" key="1">
    <source>
        <dbReference type="Pfam" id="PF13400"/>
    </source>
</evidence>
<proteinExistence type="predicted"/>
<sequence>MTIRSRSRRRRGTIAPVVAMFLVSLCGFVALAVDIGLLAAARSDCQNAADSAALAGARALDGSSPQDLGLATSKARQAAGRNQILNRAPSPEAVEVEHGSYHYDRLTERFSPRYPPVPPDTYNLTRVTVRHRLDTAFARTLGFNHIDLVATATAAHRPRDVTIILDFSGSMNNESDLWNNEGYLGSANNSPNNRDPIFPRFGHYSDVNGARLQTTSTDPRVGKCNITQEALGLPPLVEGFHQHSRGEEALPAFSPEPDEYDRSPGGDLPLLTNGHTGSSYAHTLAEVVGNGRDSDFEDYGYDFYYLYRSYRAEGRGSSSARTAARNDLENHVADPIVQDRLFKGYTLGPKYWGKTFFIWPPSPVGRHPSLPNPDSSGRRVADWRNRFFLHDGGSYPHFGGPMDDNTQLFDSSGALRDPSGRYVINYRAILSWIKSGPNPFPPRLRAGRLLYYSAIPDDVPASAYDHSRRNDLIADQDQRFWKEYIDYVIGVWRSPNGSIVRPGQPACSYGPDFNWGSRDIDGKPSTRYMDYDDNPQRPRHRFWFGPMTMVQFISDTGLLPGTARDISMYPAKLGISGALQDIKNNHPNDLVSIILFSRPRFQGERTGAFNQAQFNLGRDYDGMIDGLWFPPHSGEQDVRPWDPDGEQTPRAFGDYTSNTATQHGFMLAYNQLSSSQTVRLAGAGGLGRKGAQRLVVLETDGMANVNTRPDGGFHDAGANRSYYRILPGDTIRAGGYNEGDLLAVVRRIAAREDDPSTGPGYSTPRKPVVIHTIAFGPLFEPTASGQASAVDLLQKISAIGGTRFPSSSSDPRDGYKWCIGTLDERKDRLRQAFSRVMDDGVSVSLIE</sequence>
<evidence type="ECO:0000313" key="3">
    <source>
        <dbReference type="Proteomes" id="UP000280296"/>
    </source>
</evidence>
<protein>
    <recommendedName>
        <fullName evidence="1">Putative Flp pilus-assembly TadG-like N-terminal domain-containing protein</fullName>
    </recommendedName>
</protein>
<reference evidence="2 3" key="1">
    <citation type="submission" date="2018-12" db="EMBL/GenBank/DDBJ databases">
        <authorList>
            <person name="Toschakov S.V."/>
        </authorList>
    </citation>
    <scope>NUCLEOTIDE SEQUENCE [LARGE SCALE GENOMIC DNA]</scope>
    <source>
        <strain evidence="2 3">GM2012</strain>
    </source>
</reference>
<dbReference type="InterPro" id="IPR028087">
    <property type="entry name" value="Tad_N"/>
</dbReference>
<keyword evidence="3" id="KW-1185">Reference proteome</keyword>
<evidence type="ECO:0000313" key="2">
    <source>
        <dbReference type="EMBL" id="RUL88238.1"/>
    </source>
</evidence>
<feature type="domain" description="Putative Flp pilus-assembly TadG-like N-terminal" evidence="1">
    <location>
        <begin position="12"/>
        <end position="59"/>
    </location>
</feature>
<dbReference type="OrthoDB" id="250187at2"/>
<dbReference type="Pfam" id="PF13400">
    <property type="entry name" value="Tad"/>
    <property type="match status" value="1"/>
</dbReference>
<dbReference type="EMBL" id="RYZH01000012">
    <property type="protein sequence ID" value="RUL88238.1"/>
    <property type="molecule type" value="Genomic_DNA"/>
</dbReference>
<comment type="caution">
    <text evidence="2">The sequence shown here is derived from an EMBL/GenBank/DDBJ whole genome shotgun (WGS) entry which is preliminary data.</text>
</comment>
<accession>A0A432MMD7</accession>
<name>A0A432MMD7_9BACT</name>
<organism evidence="2 3">
    <name type="scientific">Tautonia sociabilis</name>
    <dbReference type="NCBI Taxonomy" id="2080755"/>
    <lineage>
        <taxon>Bacteria</taxon>
        <taxon>Pseudomonadati</taxon>
        <taxon>Planctomycetota</taxon>
        <taxon>Planctomycetia</taxon>
        <taxon>Isosphaerales</taxon>
        <taxon>Isosphaeraceae</taxon>
        <taxon>Tautonia</taxon>
    </lineage>
</organism>
<dbReference type="AlphaFoldDB" id="A0A432MMD7"/>
<dbReference type="RefSeq" id="WP_126724753.1">
    <property type="nucleotide sequence ID" value="NZ_RYZH01000012.1"/>
</dbReference>
<dbReference type="Proteomes" id="UP000280296">
    <property type="component" value="Unassembled WGS sequence"/>
</dbReference>
<gene>
    <name evidence="2" type="ORF">TsocGM_07825</name>
</gene>
<reference evidence="2 3" key="2">
    <citation type="submission" date="2019-01" db="EMBL/GenBank/DDBJ databases">
        <title>Tautonia sociabilis, a novel thermotolerant planctomycete of Isosphaeraceae family, isolated from a 4000 m deep subterranean habitat.</title>
        <authorList>
            <person name="Kovaleva O.L."/>
            <person name="Elcheninov A.G."/>
            <person name="Van Heerden E."/>
            <person name="Toshchakov S.V."/>
            <person name="Novikov A."/>
            <person name="Bonch-Osmolovskaya E.A."/>
            <person name="Kublanov I.V."/>
        </authorList>
    </citation>
    <scope>NUCLEOTIDE SEQUENCE [LARGE SCALE GENOMIC DNA]</scope>
    <source>
        <strain evidence="2 3">GM2012</strain>
    </source>
</reference>